<reference evidence="1" key="1">
    <citation type="journal article" date="2021" name="Genome Biol. Evol.">
        <title>A High-Quality Reference Genome for a Parasitic Bivalve with Doubly Uniparental Inheritance (Bivalvia: Unionida).</title>
        <authorList>
            <person name="Smith C.H."/>
        </authorList>
    </citation>
    <scope>NUCLEOTIDE SEQUENCE</scope>
    <source>
        <strain evidence="1">CHS0354</strain>
    </source>
</reference>
<dbReference type="AlphaFoldDB" id="A0AAE0T103"/>
<keyword evidence="2" id="KW-1185">Reference proteome</keyword>
<evidence type="ECO:0000313" key="1">
    <source>
        <dbReference type="EMBL" id="KAK3601719.1"/>
    </source>
</evidence>
<evidence type="ECO:0000313" key="2">
    <source>
        <dbReference type="Proteomes" id="UP001195483"/>
    </source>
</evidence>
<sequence>MFSTKPIGIKLPSCIQIFSNYHSCCLCSPVCHHLPFIHAYAVQGVIIYPSSLLKQSSVVIYPSYMFMQSRVSSYTLHACLSSPGSSYTLHTCLCSPGCHHIPFMPA</sequence>
<organism evidence="1 2">
    <name type="scientific">Potamilus streckersoni</name>
    <dbReference type="NCBI Taxonomy" id="2493646"/>
    <lineage>
        <taxon>Eukaryota</taxon>
        <taxon>Metazoa</taxon>
        <taxon>Spiralia</taxon>
        <taxon>Lophotrochozoa</taxon>
        <taxon>Mollusca</taxon>
        <taxon>Bivalvia</taxon>
        <taxon>Autobranchia</taxon>
        <taxon>Heteroconchia</taxon>
        <taxon>Palaeoheterodonta</taxon>
        <taxon>Unionida</taxon>
        <taxon>Unionoidea</taxon>
        <taxon>Unionidae</taxon>
        <taxon>Ambleminae</taxon>
        <taxon>Lampsilini</taxon>
        <taxon>Potamilus</taxon>
    </lineage>
</organism>
<name>A0AAE0T103_9BIVA</name>
<accession>A0AAE0T103</accession>
<dbReference type="EMBL" id="JAEAOA010001004">
    <property type="protein sequence ID" value="KAK3601719.1"/>
    <property type="molecule type" value="Genomic_DNA"/>
</dbReference>
<dbReference type="Proteomes" id="UP001195483">
    <property type="component" value="Unassembled WGS sequence"/>
</dbReference>
<proteinExistence type="predicted"/>
<comment type="caution">
    <text evidence="1">The sequence shown here is derived from an EMBL/GenBank/DDBJ whole genome shotgun (WGS) entry which is preliminary data.</text>
</comment>
<reference evidence="1" key="2">
    <citation type="journal article" date="2021" name="Genome Biol. Evol.">
        <title>Developing a high-quality reference genome for a parasitic bivalve with doubly uniparental inheritance (Bivalvia: Unionida).</title>
        <authorList>
            <person name="Smith C.H."/>
        </authorList>
    </citation>
    <scope>NUCLEOTIDE SEQUENCE</scope>
    <source>
        <strain evidence="1">CHS0354</strain>
        <tissue evidence="1">Mantle</tissue>
    </source>
</reference>
<gene>
    <name evidence="1" type="ORF">CHS0354_016079</name>
</gene>
<protein>
    <submittedName>
        <fullName evidence="1">Uncharacterized protein</fullName>
    </submittedName>
</protein>
<reference evidence="1" key="3">
    <citation type="submission" date="2023-05" db="EMBL/GenBank/DDBJ databases">
        <authorList>
            <person name="Smith C.H."/>
        </authorList>
    </citation>
    <scope>NUCLEOTIDE SEQUENCE</scope>
    <source>
        <strain evidence="1">CHS0354</strain>
        <tissue evidence="1">Mantle</tissue>
    </source>
</reference>